<dbReference type="OrthoDB" id="3344688at2759"/>
<evidence type="ECO:0000259" key="1">
    <source>
        <dbReference type="Pfam" id="PF07727"/>
    </source>
</evidence>
<organism evidence="2 3">
    <name type="scientific">Austropuccinia psidii MF-1</name>
    <dbReference type="NCBI Taxonomy" id="1389203"/>
    <lineage>
        <taxon>Eukaryota</taxon>
        <taxon>Fungi</taxon>
        <taxon>Dikarya</taxon>
        <taxon>Basidiomycota</taxon>
        <taxon>Pucciniomycotina</taxon>
        <taxon>Pucciniomycetes</taxon>
        <taxon>Pucciniales</taxon>
        <taxon>Sphaerophragmiaceae</taxon>
        <taxon>Austropuccinia</taxon>
    </lineage>
</organism>
<dbReference type="InterPro" id="IPR013103">
    <property type="entry name" value="RVT_2"/>
</dbReference>
<dbReference type="AlphaFoldDB" id="A0A9Q3DD44"/>
<evidence type="ECO:0000313" key="3">
    <source>
        <dbReference type="Proteomes" id="UP000765509"/>
    </source>
</evidence>
<keyword evidence="3" id="KW-1185">Reference proteome</keyword>
<name>A0A9Q3DD44_9BASI</name>
<reference evidence="2" key="1">
    <citation type="submission" date="2021-03" db="EMBL/GenBank/DDBJ databases">
        <title>Draft genome sequence of rust myrtle Austropuccinia psidii MF-1, a brazilian biotype.</title>
        <authorList>
            <person name="Quecine M.C."/>
            <person name="Pachon D.M.R."/>
            <person name="Bonatelli M.L."/>
            <person name="Correr F.H."/>
            <person name="Franceschini L.M."/>
            <person name="Leite T.F."/>
            <person name="Margarido G.R.A."/>
            <person name="Almeida C.A."/>
            <person name="Ferrarezi J.A."/>
            <person name="Labate C.A."/>
        </authorList>
    </citation>
    <scope>NUCLEOTIDE SEQUENCE</scope>
    <source>
        <strain evidence="2">MF-1</strain>
    </source>
</reference>
<feature type="domain" description="Reverse transcriptase Ty1/copia-type" evidence="1">
    <location>
        <begin position="11"/>
        <end position="129"/>
    </location>
</feature>
<evidence type="ECO:0000313" key="2">
    <source>
        <dbReference type="EMBL" id="MBW0501751.1"/>
    </source>
</evidence>
<dbReference type="EMBL" id="AVOT02016482">
    <property type="protein sequence ID" value="MBW0501751.1"/>
    <property type="molecule type" value="Genomic_DNA"/>
</dbReference>
<protein>
    <recommendedName>
        <fullName evidence="1">Reverse transcriptase Ty1/copia-type domain-containing protein</fullName>
    </recommendedName>
</protein>
<dbReference type="Proteomes" id="UP000765509">
    <property type="component" value="Unassembled WGS sequence"/>
</dbReference>
<comment type="caution">
    <text evidence="2">The sequence shown here is derived from an EMBL/GenBank/DDBJ whole genome shotgun (WGS) entry which is preliminary data.</text>
</comment>
<proteinExistence type="predicted"/>
<dbReference type="Pfam" id="PF07727">
    <property type="entry name" value="RVT_2"/>
    <property type="match status" value="1"/>
</dbReference>
<sequence length="177" mass="20519">MWRPQGLLVPKHHLIKLEKALYGTKQAARCWWLHLKQILLKIGFIANKEEPSTYSFESKEGKAMLWIHVDNGAITASSNKLMTYLVSQLNDKLKIKWDEEINKIVGLTIEKGRKGYKFHQQELMENIIHLNPRNITALSPLPHNCQLESHKATQIDKEYLRRIGILLYIAQGSRPNI</sequence>
<accession>A0A9Q3DD44</accession>
<gene>
    <name evidence="2" type="ORF">O181_041466</name>
</gene>